<feature type="transmembrane region" description="Helical" evidence="1">
    <location>
        <begin position="85"/>
        <end position="106"/>
    </location>
</feature>
<dbReference type="Proteomes" id="UP001201812">
    <property type="component" value="Unassembled WGS sequence"/>
</dbReference>
<dbReference type="PANTHER" id="PTHR34149">
    <property type="entry name" value="PROTEIN CBG11905-RELATED"/>
    <property type="match status" value="1"/>
</dbReference>
<feature type="signal peptide" evidence="2">
    <location>
        <begin position="1"/>
        <end position="26"/>
    </location>
</feature>
<feature type="chain" id="PRO_5042289299" evidence="2">
    <location>
        <begin position="27"/>
        <end position="112"/>
    </location>
</feature>
<reference evidence="3" key="1">
    <citation type="submission" date="2022-01" db="EMBL/GenBank/DDBJ databases">
        <title>Genome Sequence Resource for Two Populations of Ditylenchus destructor, the Migratory Endoparasitic Phytonematode.</title>
        <authorList>
            <person name="Zhang H."/>
            <person name="Lin R."/>
            <person name="Xie B."/>
        </authorList>
    </citation>
    <scope>NUCLEOTIDE SEQUENCE</scope>
    <source>
        <strain evidence="3">BazhouSP</strain>
    </source>
</reference>
<gene>
    <name evidence="3" type="ORF">DdX_08774</name>
</gene>
<keyword evidence="2" id="KW-0732">Signal</keyword>
<keyword evidence="1" id="KW-0472">Membrane</keyword>
<evidence type="ECO:0000256" key="1">
    <source>
        <dbReference type="SAM" id="Phobius"/>
    </source>
</evidence>
<dbReference type="InterPro" id="IPR022559">
    <property type="entry name" value="SUP-1-like"/>
</dbReference>
<accession>A0AAD4N7B5</accession>
<keyword evidence="4" id="KW-1185">Reference proteome</keyword>
<comment type="caution">
    <text evidence="3">The sequence shown here is derived from an EMBL/GenBank/DDBJ whole genome shotgun (WGS) entry which is preliminary data.</text>
</comment>
<organism evidence="3 4">
    <name type="scientific">Ditylenchus destructor</name>
    <dbReference type="NCBI Taxonomy" id="166010"/>
    <lineage>
        <taxon>Eukaryota</taxon>
        <taxon>Metazoa</taxon>
        <taxon>Ecdysozoa</taxon>
        <taxon>Nematoda</taxon>
        <taxon>Chromadorea</taxon>
        <taxon>Rhabditida</taxon>
        <taxon>Tylenchina</taxon>
        <taxon>Tylenchomorpha</taxon>
        <taxon>Sphaerularioidea</taxon>
        <taxon>Anguinidae</taxon>
        <taxon>Anguininae</taxon>
        <taxon>Ditylenchus</taxon>
    </lineage>
</organism>
<evidence type="ECO:0000313" key="4">
    <source>
        <dbReference type="Proteomes" id="UP001201812"/>
    </source>
</evidence>
<evidence type="ECO:0000313" key="3">
    <source>
        <dbReference type="EMBL" id="KAI1713891.1"/>
    </source>
</evidence>
<sequence length="112" mass="12316">MKSLSLKLLLPAAAILLAMSYAPVAADEKSFIDEIKDMDIFKIRDGAYACPLPVVGKECPESNALYLFKCCGDLNSSCCFRLQDWAVAIIGIFVILIIAGIFVNLIRCIFCF</sequence>
<keyword evidence="1" id="KW-1133">Transmembrane helix</keyword>
<dbReference type="EMBL" id="JAKKPZ010000014">
    <property type="protein sequence ID" value="KAI1713891.1"/>
    <property type="molecule type" value="Genomic_DNA"/>
</dbReference>
<dbReference type="PANTHER" id="PTHR34149:SF2">
    <property type="entry name" value="PROTEIN CBG11905"/>
    <property type="match status" value="1"/>
</dbReference>
<name>A0AAD4N7B5_9BILA</name>
<protein>
    <submittedName>
        <fullName evidence="3">Protein SUP-1</fullName>
    </submittedName>
</protein>
<evidence type="ECO:0000256" key="2">
    <source>
        <dbReference type="SAM" id="SignalP"/>
    </source>
</evidence>
<proteinExistence type="predicted"/>
<keyword evidence="1" id="KW-0812">Transmembrane</keyword>
<dbReference type="AlphaFoldDB" id="A0AAD4N7B5"/>
<dbReference type="Pfam" id="PF10853">
    <property type="entry name" value="DUF2650"/>
    <property type="match status" value="1"/>
</dbReference>